<name>A0A671YCR2_SPAAU</name>
<feature type="compositionally biased region" description="Acidic residues" evidence="1">
    <location>
        <begin position="15"/>
        <end position="28"/>
    </location>
</feature>
<proteinExistence type="predicted"/>
<dbReference type="Ensembl" id="ENSSAUT00010063140.1">
    <property type="protein sequence ID" value="ENSSAUP00010060203.1"/>
    <property type="gene ID" value="ENSSAUG00010024423.1"/>
</dbReference>
<evidence type="ECO:0000256" key="1">
    <source>
        <dbReference type="SAM" id="MobiDB-lite"/>
    </source>
</evidence>
<reference evidence="2" key="2">
    <citation type="submission" date="2025-08" db="UniProtKB">
        <authorList>
            <consortium name="Ensembl"/>
        </authorList>
    </citation>
    <scope>IDENTIFICATION</scope>
</reference>
<protein>
    <submittedName>
        <fullName evidence="2">Uncharacterized protein</fullName>
    </submittedName>
</protein>
<dbReference type="InParanoid" id="A0A671YCR2"/>
<organism evidence="2 3">
    <name type="scientific">Sparus aurata</name>
    <name type="common">Gilthead sea bream</name>
    <dbReference type="NCBI Taxonomy" id="8175"/>
    <lineage>
        <taxon>Eukaryota</taxon>
        <taxon>Metazoa</taxon>
        <taxon>Chordata</taxon>
        <taxon>Craniata</taxon>
        <taxon>Vertebrata</taxon>
        <taxon>Euteleostomi</taxon>
        <taxon>Actinopterygii</taxon>
        <taxon>Neopterygii</taxon>
        <taxon>Teleostei</taxon>
        <taxon>Neoteleostei</taxon>
        <taxon>Acanthomorphata</taxon>
        <taxon>Eupercaria</taxon>
        <taxon>Spariformes</taxon>
        <taxon>Sparidae</taxon>
        <taxon>Sparus</taxon>
    </lineage>
</organism>
<evidence type="ECO:0000313" key="2">
    <source>
        <dbReference type="Ensembl" id="ENSSAUP00010060203.1"/>
    </source>
</evidence>
<accession>A0A671YCR2</accession>
<feature type="region of interest" description="Disordered" evidence="1">
    <location>
        <begin position="1"/>
        <end position="28"/>
    </location>
</feature>
<keyword evidence="3" id="KW-1185">Reference proteome</keyword>
<dbReference type="AlphaFoldDB" id="A0A671YCR2"/>
<reference evidence="2" key="3">
    <citation type="submission" date="2025-09" db="UniProtKB">
        <authorList>
            <consortium name="Ensembl"/>
        </authorList>
    </citation>
    <scope>IDENTIFICATION</scope>
</reference>
<sequence>MTQEITPPSYPTVEPCDDEGPADCEGAEGGEEWSLECLQTIHSEHSAHYLSPSPWRESFNSS</sequence>
<reference evidence="2" key="1">
    <citation type="submission" date="2021-04" db="EMBL/GenBank/DDBJ databases">
        <authorList>
            <consortium name="Wellcome Sanger Institute Data Sharing"/>
        </authorList>
    </citation>
    <scope>NUCLEOTIDE SEQUENCE [LARGE SCALE GENOMIC DNA]</scope>
</reference>
<dbReference type="Proteomes" id="UP000472265">
    <property type="component" value="Chromosome 10"/>
</dbReference>
<evidence type="ECO:0000313" key="3">
    <source>
        <dbReference type="Proteomes" id="UP000472265"/>
    </source>
</evidence>